<evidence type="ECO:0000256" key="2">
    <source>
        <dbReference type="SAM" id="Coils"/>
    </source>
</evidence>
<dbReference type="GO" id="GO:0045324">
    <property type="term" value="P:late endosome to vacuole transport"/>
    <property type="evidence" value="ECO:0007669"/>
    <property type="project" value="TreeGrafter"/>
</dbReference>
<dbReference type="RefSeq" id="XP_018735808.1">
    <property type="nucleotide sequence ID" value="XM_018878512.1"/>
</dbReference>
<dbReference type="Proteomes" id="UP000189580">
    <property type="component" value="Chromosome a"/>
</dbReference>
<dbReference type="InterPro" id="IPR038274">
    <property type="entry name" value="Atg6/Beclin_C_sf"/>
</dbReference>
<keyword evidence="2" id="KW-0175">Coiled coil</keyword>
<evidence type="ECO:0000256" key="3">
    <source>
        <dbReference type="SAM" id="MobiDB-lite"/>
    </source>
</evidence>
<feature type="coiled-coil region" evidence="2">
    <location>
        <begin position="210"/>
        <end position="265"/>
    </location>
</feature>
<dbReference type="AlphaFoldDB" id="A0A167DV68"/>
<dbReference type="EMBL" id="CP014501">
    <property type="protein sequence ID" value="ANB13331.1"/>
    <property type="molecule type" value="Genomic_DNA"/>
</dbReference>
<sequence length="480" mass="55030">MTDIPLCQRCRLPLVPHESLLDLQPAQVGLLTDRLNTDDNSIPTSNTVTERSLNSNLDINRDDVAFSKLHPNSIASGTPRRSHGGSSPGESFVLLTESLLASGNSVMYPLDEHGGIGRNDRKTFAEGRSNESPKENKTKESRFKRIMTLENLFHELSGQSEIDYPICMDCAELIQELLRPRYEEACNERDTYISFLNKIKDVPGAGSEEVEEILREIKHLERENDEALTELKEVEKEREHAEKELRELEQESELLLLEEEEFYKEQNRLYRELSDFQHEKERVDSLHSYYTTRLQKLQRINVYNDTFCIGHDGYFGTINGLRLGRLKKPSVDWSEVNAAWGQTLLLITTVIHKLNFKLVGYRLRPLGSVSRIEKFKVLPNGETSKPEIFDLYSSSDYSLERFLNHNRLDLALVEFLNVLNLVGKFVESSDPALKLPYVIEKDKIGGKSIRLSSNSNEVWTEACKFILTNAKWILAYASTR</sequence>
<evidence type="ECO:0000256" key="1">
    <source>
        <dbReference type="ARBA" id="ARBA00005965"/>
    </source>
</evidence>
<dbReference type="PANTHER" id="PTHR12768">
    <property type="entry name" value="BECLIN 1"/>
    <property type="match status" value="1"/>
</dbReference>
<dbReference type="InterPro" id="IPR007243">
    <property type="entry name" value="Atg6/Beclin"/>
</dbReference>
<dbReference type="GO" id="GO:0006995">
    <property type="term" value="P:cellular response to nitrogen starvation"/>
    <property type="evidence" value="ECO:0007669"/>
    <property type="project" value="TreeGrafter"/>
</dbReference>
<evidence type="ECO:0000313" key="6">
    <source>
        <dbReference type="EMBL" id="ANB13331.1"/>
    </source>
</evidence>
<dbReference type="GO" id="GO:0000407">
    <property type="term" value="C:phagophore assembly site"/>
    <property type="evidence" value="ECO:0007669"/>
    <property type="project" value="TreeGrafter"/>
</dbReference>
<dbReference type="OrthoDB" id="20368at2759"/>
<organism evidence="6 7">
    <name type="scientific">Sugiyamaella lignohabitans</name>
    <dbReference type="NCBI Taxonomy" id="796027"/>
    <lineage>
        <taxon>Eukaryota</taxon>
        <taxon>Fungi</taxon>
        <taxon>Dikarya</taxon>
        <taxon>Ascomycota</taxon>
        <taxon>Saccharomycotina</taxon>
        <taxon>Dipodascomycetes</taxon>
        <taxon>Dipodascales</taxon>
        <taxon>Trichomonascaceae</taxon>
        <taxon>Sugiyamaella</taxon>
    </lineage>
</organism>
<dbReference type="GeneID" id="30033439"/>
<gene>
    <name evidence="6" type="primary">VPS30</name>
    <name evidence="6" type="ORF">AWJ20_1617</name>
</gene>
<dbReference type="GO" id="GO:0030674">
    <property type="term" value="F:protein-macromolecule adaptor activity"/>
    <property type="evidence" value="ECO:0007669"/>
    <property type="project" value="TreeGrafter"/>
</dbReference>
<accession>A0A167DV68</accession>
<dbReference type="GO" id="GO:0034271">
    <property type="term" value="C:phosphatidylinositol 3-kinase complex, class III, type I"/>
    <property type="evidence" value="ECO:0007669"/>
    <property type="project" value="TreeGrafter"/>
</dbReference>
<feature type="domain" description="Atg6/beclin coiled-coil" evidence="5">
    <location>
        <begin position="165"/>
        <end position="289"/>
    </location>
</feature>
<keyword evidence="7" id="KW-1185">Reference proteome</keyword>
<reference evidence="6 7" key="1">
    <citation type="submission" date="2016-02" db="EMBL/GenBank/DDBJ databases">
        <title>Complete genome sequence and transcriptome regulation of the pentose utilising yeast Sugiyamaella lignohabitans.</title>
        <authorList>
            <person name="Bellasio M."/>
            <person name="Peymann A."/>
            <person name="Valli M."/>
            <person name="Sipitzky M."/>
            <person name="Graf A."/>
            <person name="Sauer M."/>
            <person name="Marx H."/>
            <person name="Mattanovich D."/>
        </authorList>
    </citation>
    <scope>NUCLEOTIDE SEQUENCE [LARGE SCALE GENOMIC DNA]</scope>
    <source>
        <strain evidence="6 7">CBS 10342</strain>
    </source>
</reference>
<dbReference type="Pfam" id="PF04111">
    <property type="entry name" value="APG6"/>
    <property type="match status" value="1"/>
</dbReference>
<name>A0A167DV68_9ASCO</name>
<dbReference type="GO" id="GO:0000045">
    <property type="term" value="P:autophagosome assembly"/>
    <property type="evidence" value="ECO:0007669"/>
    <property type="project" value="TreeGrafter"/>
</dbReference>
<dbReference type="GO" id="GO:0043548">
    <property type="term" value="F:phosphatidylinositol 3-kinase binding"/>
    <property type="evidence" value="ECO:0007669"/>
    <property type="project" value="TreeGrafter"/>
</dbReference>
<dbReference type="Gene3D" id="1.10.418.40">
    <property type="entry name" value="Autophagy protein 6/Beclin 1"/>
    <property type="match status" value="1"/>
</dbReference>
<dbReference type="InterPro" id="IPR041691">
    <property type="entry name" value="Atg6/beclin_CC"/>
</dbReference>
<feature type="region of interest" description="Disordered" evidence="3">
    <location>
        <begin position="111"/>
        <end position="140"/>
    </location>
</feature>
<protein>
    <submittedName>
        <fullName evidence="6">Vps30p</fullName>
    </submittedName>
</protein>
<dbReference type="InterPro" id="IPR040455">
    <property type="entry name" value="Atg6_BARA"/>
</dbReference>
<proteinExistence type="inferred from homology"/>
<feature type="domain" description="Atg6 BARA" evidence="4">
    <location>
        <begin position="297"/>
        <end position="478"/>
    </location>
</feature>
<dbReference type="Gene3D" id="6.10.250.3110">
    <property type="match status" value="1"/>
</dbReference>
<evidence type="ECO:0000259" key="5">
    <source>
        <dbReference type="Pfam" id="PF17675"/>
    </source>
</evidence>
<dbReference type="KEGG" id="slb:AWJ20_1617"/>
<comment type="similarity">
    <text evidence="1">Belongs to the beclin family.</text>
</comment>
<dbReference type="Pfam" id="PF17675">
    <property type="entry name" value="APG6_N"/>
    <property type="match status" value="1"/>
</dbReference>
<evidence type="ECO:0000313" key="7">
    <source>
        <dbReference type="Proteomes" id="UP000189580"/>
    </source>
</evidence>
<evidence type="ECO:0000259" key="4">
    <source>
        <dbReference type="Pfam" id="PF04111"/>
    </source>
</evidence>
<dbReference type="PANTHER" id="PTHR12768:SF4">
    <property type="entry name" value="BECLIN-1"/>
    <property type="match status" value="1"/>
</dbReference>
<dbReference type="GO" id="GO:0000423">
    <property type="term" value="P:mitophagy"/>
    <property type="evidence" value="ECO:0007669"/>
    <property type="project" value="TreeGrafter"/>
</dbReference>
<dbReference type="GO" id="GO:0034272">
    <property type="term" value="C:phosphatidylinositol 3-kinase complex, class III, type II"/>
    <property type="evidence" value="ECO:0007669"/>
    <property type="project" value="TreeGrafter"/>
</dbReference>